<feature type="region of interest" description="Disordered" evidence="1">
    <location>
        <begin position="48"/>
        <end position="91"/>
    </location>
</feature>
<evidence type="ECO:0000313" key="4">
    <source>
        <dbReference type="Proteomes" id="UP001234178"/>
    </source>
</evidence>
<evidence type="ECO:0000256" key="1">
    <source>
        <dbReference type="SAM" id="MobiDB-lite"/>
    </source>
</evidence>
<comment type="caution">
    <text evidence="3">The sequence shown here is derived from an EMBL/GenBank/DDBJ whole genome shotgun (WGS) entry which is preliminary data.</text>
</comment>
<sequence length="330" mass="36552">MFFLGFVSRITFSCVEKYVYRFSCTSLCYEGPDQVEVVRKLRSKGKRLKSPVLPLHSRSPSRDGLHRSGSLSRSHSRSSSRSRSLLHRTADPGSDVFNVPLSKSRQVRKWVVQSLSNEKSKRLRSKYTPAFENQLLSDSTLLDGVETSLKLLGNAFASVSILRRCNTMRHVNPDLLPLLKDGRSFSSLASCLFNPLLVVTGIPALVLASFMAVLLLEATVAERRVVFMNSRIRGTQALSGNQLLSRFHRADPCKQLEYLGLLIDSILLSLPLPPGKVDAISKICLDSLGSGKSARVISRRSREIFLGTASPVVGSWEGFDGPRSRPINPH</sequence>
<dbReference type="Proteomes" id="UP001234178">
    <property type="component" value="Unassembled WGS sequence"/>
</dbReference>
<keyword evidence="2" id="KW-0812">Transmembrane</keyword>
<protein>
    <submittedName>
        <fullName evidence="3">Uncharacterized protein</fullName>
    </submittedName>
</protein>
<evidence type="ECO:0000256" key="2">
    <source>
        <dbReference type="SAM" id="Phobius"/>
    </source>
</evidence>
<keyword evidence="2" id="KW-0472">Membrane</keyword>
<name>A0ABR0AUP1_9CRUS</name>
<gene>
    <name evidence="3" type="ORF">OUZ56_021865</name>
</gene>
<accession>A0ABR0AUP1</accession>
<evidence type="ECO:0000313" key="3">
    <source>
        <dbReference type="EMBL" id="KAK4028846.1"/>
    </source>
</evidence>
<proteinExistence type="predicted"/>
<keyword evidence="2" id="KW-1133">Transmembrane helix</keyword>
<keyword evidence="4" id="KW-1185">Reference proteome</keyword>
<reference evidence="3 4" key="1">
    <citation type="journal article" date="2023" name="Nucleic Acids Res.">
        <title>The hologenome of Daphnia magna reveals possible DNA methylation and microbiome-mediated evolution of the host genome.</title>
        <authorList>
            <person name="Chaturvedi A."/>
            <person name="Li X."/>
            <person name="Dhandapani V."/>
            <person name="Marshall H."/>
            <person name="Kissane S."/>
            <person name="Cuenca-Cambronero M."/>
            <person name="Asole G."/>
            <person name="Calvet F."/>
            <person name="Ruiz-Romero M."/>
            <person name="Marangio P."/>
            <person name="Guigo R."/>
            <person name="Rago D."/>
            <person name="Mirbahai L."/>
            <person name="Eastwood N."/>
            <person name="Colbourne J.K."/>
            <person name="Zhou J."/>
            <person name="Mallon E."/>
            <person name="Orsini L."/>
        </authorList>
    </citation>
    <scope>NUCLEOTIDE SEQUENCE [LARGE SCALE GENOMIC DNA]</scope>
    <source>
        <strain evidence="3">LRV0_1</strain>
    </source>
</reference>
<feature type="transmembrane region" description="Helical" evidence="2">
    <location>
        <begin position="192"/>
        <end position="216"/>
    </location>
</feature>
<dbReference type="EMBL" id="JAOYFB010000039">
    <property type="protein sequence ID" value="KAK4028846.1"/>
    <property type="molecule type" value="Genomic_DNA"/>
</dbReference>
<feature type="compositionally biased region" description="Basic residues" evidence="1">
    <location>
        <begin position="74"/>
        <end position="86"/>
    </location>
</feature>
<organism evidence="3 4">
    <name type="scientific">Daphnia magna</name>
    <dbReference type="NCBI Taxonomy" id="35525"/>
    <lineage>
        <taxon>Eukaryota</taxon>
        <taxon>Metazoa</taxon>
        <taxon>Ecdysozoa</taxon>
        <taxon>Arthropoda</taxon>
        <taxon>Crustacea</taxon>
        <taxon>Branchiopoda</taxon>
        <taxon>Diplostraca</taxon>
        <taxon>Cladocera</taxon>
        <taxon>Anomopoda</taxon>
        <taxon>Daphniidae</taxon>
        <taxon>Daphnia</taxon>
    </lineage>
</organism>